<dbReference type="Proteomes" id="UP000011064">
    <property type="component" value="Unassembled WGS sequence"/>
</dbReference>
<proteinExistence type="predicted"/>
<name>L8G8X5_PSED2</name>
<reference evidence="3" key="1">
    <citation type="submission" date="2010-09" db="EMBL/GenBank/DDBJ databases">
        <title>The genome sequence of Geomyces destructans 20631-21.</title>
        <authorList>
            <consortium name="The Broad Institute Genome Sequencing Platform"/>
            <person name="Cuomo C.A."/>
            <person name="Blehert D.S."/>
            <person name="Lorch J.M."/>
            <person name="Young S.K."/>
            <person name="Zeng Q."/>
            <person name="Gargeya S."/>
            <person name="Fitzgerald M."/>
            <person name="Haas B."/>
            <person name="Abouelleil A."/>
            <person name="Alvarado L."/>
            <person name="Arachchi H.M."/>
            <person name="Berlin A."/>
            <person name="Brown A."/>
            <person name="Chapman S.B."/>
            <person name="Chen Z."/>
            <person name="Dunbar C."/>
            <person name="Freedman E."/>
            <person name="Gearin G."/>
            <person name="Gellesch M."/>
            <person name="Goldberg J."/>
            <person name="Griggs A."/>
            <person name="Gujja S."/>
            <person name="Heiman D."/>
            <person name="Howarth C."/>
            <person name="Larson L."/>
            <person name="Lui A."/>
            <person name="MacDonald P.J.P."/>
            <person name="Montmayeur A."/>
            <person name="Murphy C."/>
            <person name="Neiman D."/>
            <person name="Pearson M."/>
            <person name="Priest M."/>
            <person name="Roberts A."/>
            <person name="Saif S."/>
            <person name="Shea T."/>
            <person name="Shenoy N."/>
            <person name="Sisk P."/>
            <person name="Stolte C."/>
            <person name="Sykes S."/>
            <person name="Wortman J."/>
            <person name="Nusbaum C."/>
            <person name="Birren B."/>
        </authorList>
    </citation>
    <scope>NUCLEOTIDE SEQUENCE [LARGE SCALE GENOMIC DNA]</scope>
    <source>
        <strain evidence="3">ATCC MYA-4855 / 20631-21</strain>
    </source>
</reference>
<dbReference type="EMBL" id="GL573238">
    <property type="protein sequence ID" value="ELR09532.1"/>
    <property type="molecule type" value="Genomic_DNA"/>
</dbReference>
<gene>
    <name evidence="2" type="ORF">GMDG_04027</name>
</gene>
<dbReference type="AlphaFoldDB" id="L8G8X5"/>
<protein>
    <submittedName>
        <fullName evidence="2">Uncharacterized protein</fullName>
    </submittedName>
</protein>
<organism evidence="2 3">
    <name type="scientific">Pseudogymnoascus destructans (strain ATCC MYA-4855 / 20631-21)</name>
    <name type="common">Bat white-nose syndrome fungus</name>
    <name type="synonym">Geomyces destructans</name>
    <dbReference type="NCBI Taxonomy" id="658429"/>
    <lineage>
        <taxon>Eukaryota</taxon>
        <taxon>Fungi</taxon>
        <taxon>Dikarya</taxon>
        <taxon>Ascomycota</taxon>
        <taxon>Pezizomycotina</taxon>
        <taxon>Leotiomycetes</taxon>
        <taxon>Thelebolales</taxon>
        <taxon>Thelebolaceae</taxon>
        <taxon>Pseudogymnoascus</taxon>
    </lineage>
</organism>
<dbReference type="VEuPathDB" id="FungiDB:GMDG_04027"/>
<feature type="region of interest" description="Disordered" evidence="1">
    <location>
        <begin position="164"/>
        <end position="212"/>
    </location>
</feature>
<keyword evidence="3" id="KW-1185">Reference proteome</keyword>
<evidence type="ECO:0000313" key="3">
    <source>
        <dbReference type="Proteomes" id="UP000011064"/>
    </source>
</evidence>
<evidence type="ECO:0000256" key="1">
    <source>
        <dbReference type="SAM" id="MobiDB-lite"/>
    </source>
</evidence>
<sequence>MYLHRPIVLTEYDTFLPPDLVPWTPVRPLGFDEDAGLAADSEATVQAINVLHRIYSSRPRIRESLDLLRRRKSLGFLRSLRVMLTIPARLSYITPRALWSWARRRLKVSRPPLRSSTLLSGLEEYVNNEVPRGAPHRVMPVMPSPIDLECALLERRFVKPSKWKFNTPLPAPPGPPSVLSLSSGDEGAIPVSLSSSSESESSLSSSSDQGSD</sequence>
<evidence type="ECO:0000313" key="2">
    <source>
        <dbReference type="EMBL" id="ELR09532.1"/>
    </source>
</evidence>
<feature type="compositionally biased region" description="Low complexity" evidence="1">
    <location>
        <begin position="192"/>
        <end position="212"/>
    </location>
</feature>
<dbReference type="HOGENOM" id="CLU_1300181_0_0_1"/>
<dbReference type="InParanoid" id="L8G8X5"/>
<accession>L8G8X5</accession>